<reference evidence="1 2" key="1">
    <citation type="submission" date="2024-09" db="EMBL/GenBank/DDBJ databases">
        <authorList>
            <person name="Sun Q."/>
            <person name="Mori K."/>
        </authorList>
    </citation>
    <scope>NUCLEOTIDE SEQUENCE [LARGE SCALE GENOMIC DNA]</scope>
    <source>
        <strain evidence="1 2">JCM 3323</strain>
    </source>
</reference>
<dbReference type="EMBL" id="JBHMCE010000008">
    <property type="protein sequence ID" value="MFB9530283.1"/>
    <property type="molecule type" value="Genomic_DNA"/>
</dbReference>
<dbReference type="InterPro" id="IPR029032">
    <property type="entry name" value="AhpD-like"/>
</dbReference>
<dbReference type="RefSeq" id="WP_346124879.1">
    <property type="nucleotide sequence ID" value="NZ_BAAAXC010000015.1"/>
</dbReference>
<name>A0ABV5Q475_9ACTN</name>
<accession>A0ABV5Q475</accession>
<dbReference type="Proteomes" id="UP001589646">
    <property type="component" value="Unassembled WGS sequence"/>
</dbReference>
<organism evidence="1 2">
    <name type="scientific">Nonomuraea roseola</name>
    <dbReference type="NCBI Taxonomy" id="46179"/>
    <lineage>
        <taxon>Bacteria</taxon>
        <taxon>Bacillati</taxon>
        <taxon>Actinomycetota</taxon>
        <taxon>Actinomycetes</taxon>
        <taxon>Streptosporangiales</taxon>
        <taxon>Streptosporangiaceae</taxon>
        <taxon>Nonomuraea</taxon>
    </lineage>
</organism>
<evidence type="ECO:0000313" key="2">
    <source>
        <dbReference type="Proteomes" id="UP001589646"/>
    </source>
</evidence>
<protein>
    <submittedName>
        <fullName evidence="1">Carboxymuconolactone decarboxylase family protein</fullName>
    </submittedName>
</protein>
<evidence type="ECO:0000313" key="1">
    <source>
        <dbReference type="EMBL" id="MFB9530283.1"/>
    </source>
</evidence>
<dbReference type="Gene3D" id="1.20.1290.10">
    <property type="entry name" value="AhpD-like"/>
    <property type="match status" value="2"/>
</dbReference>
<comment type="caution">
    <text evidence="1">The sequence shown here is derived from an EMBL/GenBank/DDBJ whole genome shotgun (WGS) entry which is preliminary data.</text>
</comment>
<gene>
    <name evidence="1" type="ORF">ACFFRN_27095</name>
</gene>
<dbReference type="SUPFAM" id="SSF69118">
    <property type="entry name" value="AhpD-like"/>
    <property type="match status" value="1"/>
</dbReference>
<keyword evidence="2" id="KW-1185">Reference proteome</keyword>
<proteinExistence type="predicted"/>
<sequence>MPRITDGTHGTTGFQRLLGHNAAILAAWEHLEETLIVKGTLTPELKEQVRRVLAFGNGCEYCQAWGSAADSHPDPKESLAVAFAEFMLQGPNDIIDAQFDVLRTEFTDAEISELLAWITFITASQTIGAVLQLKPEPEQFQTSP</sequence>